<sequence length="68" mass="7343">MENFAGALNGRLWPVGATGGFRLEFLAGLTSESVADFIGIRISVDYTILLAEREGLRNTLSIEVQSAQ</sequence>
<protein>
    <submittedName>
        <fullName evidence="1">Uncharacterized protein</fullName>
    </submittedName>
</protein>
<dbReference type="Proteomes" id="UP000078476">
    <property type="component" value="Unassembled WGS sequence"/>
</dbReference>
<name>A0A177N6J0_9GAMM</name>
<gene>
    <name evidence="1" type="ORF">A1359_12330</name>
</gene>
<reference evidence="1 2" key="1">
    <citation type="submission" date="2016-03" db="EMBL/GenBank/DDBJ databases">
        <authorList>
            <person name="Ploux O."/>
        </authorList>
    </citation>
    <scope>NUCLEOTIDE SEQUENCE [LARGE SCALE GENOMIC DNA]</scope>
    <source>
        <strain evidence="1 2">R-45370</strain>
    </source>
</reference>
<keyword evidence="2" id="KW-1185">Reference proteome</keyword>
<organism evidence="1 2">
    <name type="scientific">Methylomonas lenta</name>
    <dbReference type="NCBI Taxonomy" id="980561"/>
    <lineage>
        <taxon>Bacteria</taxon>
        <taxon>Pseudomonadati</taxon>
        <taxon>Pseudomonadota</taxon>
        <taxon>Gammaproteobacteria</taxon>
        <taxon>Methylococcales</taxon>
        <taxon>Methylococcaceae</taxon>
        <taxon>Methylomonas</taxon>
    </lineage>
</organism>
<evidence type="ECO:0000313" key="2">
    <source>
        <dbReference type="Proteomes" id="UP000078476"/>
    </source>
</evidence>
<evidence type="ECO:0000313" key="1">
    <source>
        <dbReference type="EMBL" id="OAI13475.1"/>
    </source>
</evidence>
<proteinExistence type="predicted"/>
<dbReference type="AlphaFoldDB" id="A0A177N6J0"/>
<dbReference type="EMBL" id="LUUI01000119">
    <property type="protein sequence ID" value="OAI13475.1"/>
    <property type="molecule type" value="Genomic_DNA"/>
</dbReference>
<comment type="caution">
    <text evidence="1">The sequence shown here is derived from an EMBL/GenBank/DDBJ whole genome shotgun (WGS) entry which is preliminary data.</text>
</comment>
<accession>A0A177N6J0</accession>